<reference evidence="2" key="2">
    <citation type="journal article" date="2015" name="Data Brief">
        <title>Shoot transcriptome of the giant reed, Arundo donax.</title>
        <authorList>
            <person name="Barrero R.A."/>
            <person name="Guerrero F.D."/>
            <person name="Moolhuijzen P."/>
            <person name="Goolsby J.A."/>
            <person name="Tidwell J."/>
            <person name="Bellgard S.E."/>
            <person name="Bellgard M.I."/>
        </authorList>
    </citation>
    <scope>NUCLEOTIDE SEQUENCE</scope>
    <source>
        <tissue evidence="2">Shoot tissue taken approximately 20 cm above the soil surface</tissue>
    </source>
</reference>
<evidence type="ECO:0000313" key="2">
    <source>
        <dbReference type="EMBL" id="JAD98891.1"/>
    </source>
</evidence>
<dbReference type="EMBL" id="GBRH01199004">
    <property type="protein sequence ID" value="JAD98891.1"/>
    <property type="molecule type" value="Transcribed_RNA"/>
</dbReference>
<accession>A0A0A9EFM8</accession>
<feature type="region of interest" description="Disordered" evidence="1">
    <location>
        <begin position="1"/>
        <end position="22"/>
    </location>
</feature>
<name>A0A0A9EFM8_ARUDO</name>
<sequence>MIMYRHNKGTSSIPCRGSRGAS</sequence>
<proteinExistence type="predicted"/>
<evidence type="ECO:0000256" key="1">
    <source>
        <dbReference type="SAM" id="MobiDB-lite"/>
    </source>
</evidence>
<dbReference type="AlphaFoldDB" id="A0A0A9EFM8"/>
<protein>
    <submittedName>
        <fullName evidence="2">Uncharacterized protein</fullName>
    </submittedName>
</protein>
<organism evidence="2">
    <name type="scientific">Arundo donax</name>
    <name type="common">Giant reed</name>
    <name type="synonym">Donax arundinaceus</name>
    <dbReference type="NCBI Taxonomy" id="35708"/>
    <lineage>
        <taxon>Eukaryota</taxon>
        <taxon>Viridiplantae</taxon>
        <taxon>Streptophyta</taxon>
        <taxon>Embryophyta</taxon>
        <taxon>Tracheophyta</taxon>
        <taxon>Spermatophyta</taxon>
        <taxon>Magnoliopsida</taxon>
        <taxon>Liliopsida</taxon>
        <taxon>Poales</taxon>
        <taxon>Poaceae</taxon>
        <taxon>PACMAD clade</taxon>
        <taxon>Arundinoideae</taxon>
        <taxon>Arundineae</taxon>
        <taxon>Arundo</taxon>
    </lineage>
</organism>
<reference evidence="2" key="1">
    <citation type="submission" date="2014-09" db="EMBL/GenBank/DDBJ databases">
        <authorList>
            <person name="Magalhaes I.L.F."/>
            <person name="Oliveira U."/>
            <person name="Santos F.R."/>
            <person name="Vidigal T.H.D.A."/>
            <person name="Brescovit A.D."/>
            <person name="Santos A.J."/>
        </authorList>
    </citation>
    <scope>NUCLEOTIDE SEQUENCE</scope>
    <source>
        <tissue evidence="2">Shoot tissue taken approximately 20 cm above the soil surface</tissue>
    </source>
</reference>